<gene>
    <name evidence="2" type="ordered locus">CLL_A1385</name>
</gene>
<evidence type="ECO:0000256" key="1">
    <source>
        <dbReference type="SAM" id="SignalP"/>
    </source>
</evidence>
<proteinExistence type="predicted"/>
<dbReference type="KEGG" id="cbk:CLL_A1385"/>
<dbReference type="PATRIC" id="fig|935198.13.peg.1332"/>
<organism evidence="2">
    <name type="scientific">Clostridium botulinum (strain Eklund 17B / Type B)</name>
    <dbReference type="NCBI Taxonomy" id="935198"/>
    <lineage>
        <taxon>Bacteria</taxon>
        <taxon>Bacillati</taxon>
        <taxon>Bacillota</taxon>
        <taxon>Clostridia</taxon>
        <taxon>Eubacteriales</taxon>
        <taxon>Clostridiaceae</taxon>
        <taxon>Clostridium</taxon>
    </lineage>
</organism>
<evidence type="ECO:0000313" key="2">
    <source>
        <dbReference type="EMBL" id="ACD25053.1"/>
    </source>
</evidence>
<sequence>MKMNKILSMLLAATIIGGTSIPAFASDYSKGTTVSIDMSLFEGDSSIANSLTAEEIQQAIKDGKIKVCDTKEMNTFPRDDSNSEGTLIQGLTNSNNETETLIQSVKIFEDGSFVINSLTDESLTDEEIQEAINNGKMALFNMSEMENIPIDDSFYSKESV</sequence>
<accession>U4PJD7</accession>
<reference evidence="2" key="2">
    <citation type="submission" date="2009-08" db="EMBL/GenBank/DDBJ databases">
        <authorList>
            <person name="Shrivastava S."/>
            <person name="Brinkac L.M."/>
            <person name="Dodson R.J."/>
            <person name="Harkins D.M."/>
            <person name="Durkin A.S."/>
            <person name="Sutton G."/>
        </authorList>
    </citation>
    <scope>NUCLEOTIDE SEQUENCE</scope>
    <source>
        <strain evidence="2">Eklund 17B</strain>
    </source>
</reference>
<dbReference type="AlphaFoldDB" id="B2TJG7"/>
<accession>B2TJG7</accession>
<protein>
    <submittedName>
        <fullName evidence="2">Uncharacterized protein</fullName>
    </submittedName>
</protein>
<dbReference type="HOGENOM" id="CLU_1649142_0_0_9"/>
<feature type="signal peptide" evidence="1">
    <location>
        <begin position="1"/>
        <end position="25"/>
    </location>
</feature>
<feature type="chain" id="PRO_5009947322" evidence="1">
    <location>
        <begin position="26"/>
        <end position="160"/>
    </location>
</feature>
<keyword evidence="1" id="KW-0732">Signal</keyword>
<name>B2TJG7_CLOBB</name>
<dbReference type="EMBL" id="CP001056">
    <property type="protein sequence ID" value="ACD25053.1"/>
    <property type="molecule type" value="Genomic_DNA"/>
</dbReference>
<reference evidence="2" key="1">
    <citation type="submission" date="2009-06" db="EMBL/GenBank/DDBJ databases">
        <authorList>
            <consortium name="US DOE Joint Genome Institute (JGI-PGF)"/>
            <person name="Lucas S."/>
            <person name="Copeland A."/>
            <person name="Lapidus A."/>
            <person name="Glavina del Rio T."/>
            <person name="Dalin E."/>
            <person name="Tice H."/>
            <person name="Bruce D."/>
            <person name="Goodwin L."/>
            <person name="Pitluck S."/>
            <person name="Kyrpides N."/>
            <person name="Mavromatis K."/>
            <person name="Ivanova N."/>
            <person name="Saunders E."/>
            <person name="Brettin T."/>
            <person name="Detter J.C."/>
            <person name="Han C."/>
            <person name="Larimer F."/>
            <person name="Land M."/>
            <person name="Hauser L."/>
            <person name="Markowitz V."/>
            <person name="Cheng J.-F."/>
            <person name="Hugenholtz P."/>
            <person name="Woyke T."/>
            <person name="Wu D."/>
            <person name="Gronow S."/>
            <person name="Klenk H.-P."/>
            <person name="Eisen J.A."/>
        </authorList>
    </citation>
    <scope>NUCLEOTIDE SEQUENCE</scope>
    <source>
        <strain evidence="2">Eklund 17B</strain>
    </source>
</reference>